<evidence type="ECO:0000256" key="6">
    <source>
        <dbReference type="ARBA" id="ARBA00038093"/>
    </source>
</evidence>
<comment type="cofactor">
    <cofactor evidence="1">
        <name>Mg(2+)</name>
        <dbReference type="ChEBI" id="CHEBI:18420"/>
    </cofactor>
</comment>
<keyword evidence="3" id="KW-0479">Metal-binding</keyword>
<dbReference type="AlphaFoldDB" id="X1H7D3"/>
<dbReference type="Gene3D" id="3.40.50.1010">
    <property type="entry name" value="5'-nuclease"/>
    <property type="match status" value="1"/>
</dbReference>
<evidence type="ECO:0000259" key="7">
    <source>
        <dbReference type="Pfam" id="PF01850"/>
    </source>
</evidence>
<evidence type="ECO:0000313" key="8">
    <source>
        <dbReference type="EMBL" id="GAH41223.1"/>
    </source>
</evidence>
<comment type="similarity">
    <text evidence="6">Belongs to the PINc/VapC protein family.</text>
</comment>
<dbReference type="SUPFAM" id="SSF88723">
    <property type="entry name" value="PIN domain-like"/>
    <property type="match status" value="1"/>
</dbReference>
<evidence type="ECO:0000256" key="1">
    <source>
        <dbReference type="ARBA" id="ARBA00001946"/>
    </source>
</evidence>
<evidence type="ECO:0000256" key="2">
    <source>
        <dbReference type="ARBA" id="ARBA00022722"/>
    </source>
</evidence>
<evidence type="ECO:0000256" key="3">
    <source>
        <dbReference type="ARBA" id="ARBA00022723"/>
    </source>
</evidence>
<name>X1H7D3_9ZZZZ</name>
<dbReference type="InterPro" id="IPR029060">
    <property type="entry name" value="PIN-like_dom_sf"/>
</dbReference>
<organism evidence="8">
    <name type="scientific">marine sediment metagenome</name>
    <dbReference type="NCBI Taxonomy" id="412755"/>
    <lineage>
        <taxon>unclassified sequences</taxon>
        <taxon>metagenomes</taxon>
        <taxon>ecological metagenomes</taxon>
    </lineage>
</organism>
<reference evidence="8" key="1">
    <citation type="journal article" date="2014" name="Front. Microbiol.">
        <title>High frequency of phylogenetically diverse reductive dehalogenase-homologous genes in deep subseafloor sedimentary metagenomes.</title>
        <authorList>
            <person name="Kawai M."/>
            <person name="Futagami T."/>
            <person name="Toyoda A."/>
            <person name="Takaki Y."/>
            <person name="Nishi S."/>
            <person name="Hori S."/>
            <person name="Arai W."/>
            <person name="Tsubouchi T."/>
            <person name="Morono Y."/>
            <person name="Uchiyama I."/>
            <person name="Ito T."/>
            <person name="Fujiyama A."/>
            <person name="Inagaki F."/>
            <person name="Takami H."/>
        </authorList>
    </citation>
    <scope>NUCLEOTIDE SEQUENCE</scope>
    <source>
        <strain evidence="8">Expedition CK06-06</strain>
    </source>
</reference>
<feature type="domain" description="PIN" evidence="7">
    <location>
        <begin position="9"/>
        <end position="114"/>
    </location>
</feature>
<sequence length="125" mass="14287">MTDIKDSKILIDTDIIIDYFRGIGNLGKIIDNSSNNKCYISVISIAEIYSNIFSQEYDMVERFLTLLEIVNVDKVISKLAGIYRMEFYKSHFLGIPDSLIAASVKVTDTFLITTFVIKEKNIIYL</sequence>
<dbReference type="GO" id="GO:0016787">
    <property type="term" value="F:hydrolase activity"/>
    <property type="evidence" value="ECO:0007669"/>
    <property type="project" value="UniProtKB-KW"/>
</dbReference>
<dbReference type="GO" id="GO:0046872">
    <property type="term" value="F:metal ion binding"/>
    <property type="evidence" value="ECO:0007669"/>
    <property type="project" value="UniProtKB-KW"/>
</dbReference>
<evidence type="ECO:0000256" key="4">
    <source>
        <dbReference type="ARBA" id="ARBA00022801"/>
    </source>
</evidence>
<comment type="caution">
    <text evidence="8">The sequence shown here is derived from an EMBL/GenBank/DDBJ whole genome shotgun (WGS) entry which is preliminary data.</text>
</comment>
<keyword evidence="5" id="KW-0460">Magnesium</keyword>
<dbReference type="Pfam" id="PF01850">
    <property type="entry name" value="PIN"/>
    <property type="match status" value="1"/>
</dbReference>
<protein>
    <recommendedName>
        <fullName evidence="7">PIN domain-containing protein</fullName>
    </recommendedName>
</protein>
<keyword evidence="4" id="KW-0378">Hydrolase</keyword>
<accession>X1H7D3</accession>
<dbReference type="PANTHER" id="PTHR33653:SF1">
    <property type="entry name" value="RIBONUCLEASE VAPC2"/>
    <property type="match status" value="1"/>
</dbReference>
<dbReference type="EMBL" id="BARU01005778">
    <property type="protein sequence ID" value="GAH41223.1"/>
    <property type="molecule type" value="Genomic_DNA"/>
</dbReference>
<dbReference type="GO" id="GO:0004518">
    <property type="term" value="F:nuclease activity"/>
    <property type="evidence" value="ECO:0007669"/>
    <property type="project" value="UniProtKB-KW"/>
</dbReference>
<gene>
    <name evidence="8" type="ORF">S03H2_11308</name>
</gene>
<dbReference type="InterPro" id="IPR002716">
    <property type="entry name" value="PIN_dom"/>
</dbReference>
<keyword evidence="2" id="KW-0540">Nuclease</keyword>
<evidence type="ECO:0000256" key="5">
    <source>
        <dbReference type="ARBA" id="ARBA00022842"/>
    </source>
</evidence>
<dbReference type="PANTHER" id="PTHR33653">
    <property type="entry name" value="RIBONUCLEASE VAPC2"/>
    <property type="match status" value="1"/>
</dbReference>
<proteinExistence type="inferred from homology"/>
<dbReference type="InterPro" id="IPR050556">
    <property type="entry name" value="Type_II_TA_system_RNase"/>
</dbReference>